<evidence type="ECO:0000313" key="2">
    <source>
        <dbReference type="Proteomes" id="UP000032633"/>
    </source>
</evidence>
<reference evidence="2" key="2">
    <citation type="submission" date="2015-03" db="EMBL/GenBank/DDBJ databases">
        <title>Genome sequence of Paenibacillus beijingensis strain DSM 24997T.</title>
        <authorList>
            <person name="Kwak Y."/>
            <person name="Shin J.-H."/>
        </authorList>
    </citation>
    <scope>NUCLEOTIDE SEQUENCE [LARGE SCALE GENOMIC DNA]</scope>
    <source>
        <strain evidence="2">DSM 24997</strain>
    </source>
</reference>
<dbReference type="STRING" id="1126833.VN24_03635"/>
<dbReference type="EMBL" id="CP011058">
    <property type="protein sequence ID" value="AJY73868.1"/>
    <property type="molecule type" value="Genomic_DNA"/>
</dbReference>
<organism evidence="1 2">
    <name type="scientific">Paenibacillus beijingensis</name>
    <dbReference type="NCBI Taxonomy" id="1126833"/>
    <lineage>
        <taxon>Bacteria</taxon>
        <taxon>Bacillati</taxon>
        <taxon>Bacillota</taxon>
        <taxon>Bacilli</taxon>
        <taxon>Bacillales</taxon>
        <taxon>Paenibacillaceae</taxon>
        <taxon>Paenibacillus</taxon>
    </lineage>
</organism>
<dbReference type="HOGENOM" id="CLU_2331064_0_0_9"/>
<dbReference type="PATRIC" id="fig|1126833.4.peg.787"/>
<accession>A0A0D5NG28</accession>
<proteinExistence type="predicted"/>
<dbReference type="AlphaFoldDB" id="A0A0D5NG28"/>
<dbReference type="Proteomes" id="UP000032633">
    <property type="component" value="Chromosome"/>
</dbReference>
<reference evidence="1 2" key="1">
    <citation type="journal article" date="2015" name="J. Biotechnol.">
        <title>Complete genome sequence of Paenibacillus beijingensis 7188(T) (=DSM 24997(T)), a novel rhizobacterium from jujube garden soil.</title>
        <authorList>
            <person name="Kwak Y."/>
            <person name="Shin J.H."/>
        </authorList>
    </citation>
    <scope>NUCLEOTIDE SEQUENCE [LARGE SCALE GENOMIC DNA]</scope>
    <source>
        <strain evidence="1 2">DSM 24997</strain>
    </source>
</reference>
<gene>
    <name evidence="1" type="ORF">VN24_03635</name>
</gene>
<dbReference type="KEGG" id="pbj:VN24_03635"/>
<sequence>MQKAFKRTLPLLQIQTRALRLPFSTGRAADAAALPEPGKGKRIRCAKASLAEMGRSPQRVSLIKRIVIASKLYLLQIFYKIWSPNIKDYFDCAYSCGA</sequence>
<evidence type="ECO:0000313" key="1">
    <source>
        <dbReference type="EMBL" id="AJY73868.1"/>
    </source>
</evidence>
<name>A0A0D5NG28_9BACL</name>
<keyword evidence="2" id="KW-1185">Reference proteome</keyword>
<protein>
    <submittedName>
        <fullName evidence="1">Uncharacterized protein</fullName>
    </submittedName>
</protein>